<keyword evidence="1" id="KW-1015">Disulfide bond</keyword>
<dbReference type="Pfam" id="PF00054">
    <property type="entry name" value="Laminin_G_1"/>
    <property type="match status" value="1"/>
</dbReference>
<dbReference type="InterPro" id="IPR001791">
    <property type="entry name" value="Laminin_G"/>
</dbReference>
<dbReference type="PANTHER" id="PTHR15036">
    <property type="entry name" value="PIKACHURIN-LIKE PROTEIN"/>
    <property type="match status" value="1"/>
</dbReference>
<protein>
    <submittedName>
        <fullName evidence="3">Laminin G domain protein</fullName>
    </submittedName>
</protein>
<feature type="disulfide bond" evidence="1">
    <location>
        <begin position="139"/>
        <end position="166"/>
    </location>
</feature>
<sequence>MELATFERTVSSLSVIFNAYSPNGLLYFRGSETSGDFIVLQLKNGHVMFKIHLGGDSHAELTSKNTYADGREHTVKAIRSGAEIHLQVDSDADRFSTTIPGENTALNIETDMHYVAGVPTSFKVDRFNSDIEWKGFFGCILSVKPSQASDLDLDHPIRWQRREPGCQFDAAKLVPTDRLVGFSRPGFLLQKGVIMDNNSTFAFGFRTKEENGTLIFQSSKLAAFRRKQREADSSGKGYLAFYLFRGYLVLHFGKAGFLSIILSIKMCIKIVDACSEQIIALQLILRYMDVAKTLLDASSRKEVVTIRSNQMYNDGQLHSVFMSRKGKL</sequence>
<feature type="domain" description="Laminin G" evidence="2">
    <location>
        <begin position="1"/>
        <end position="166"/>
    </location>
</feature>
<dbReference type="Proteomes" id="UP000054047">
    <property type="component" value="Unassembled WGS sequence"/>
</dbReference>
<evidence type="ECO:0000313" key="4">
    <source>
        <dbReference type="Proteomes" id="UP000054047"/>
    </source>
</evidence>
<gene>
    <name evidence="3" type="ORF">ANCDUO_12097</name>
</gene>
<dbReference type="AlphaFoldDB" id="A0A0C2GFM7"/>
<evidence type="ECO:0000259" key="2">
    <source>
        <dbReference type="PROSITE" id="PS50025"/>
    </source>
</evidence>
<evidence type="ECO:0000256" key="1">
    <source>
        <dbReference type="PROSITE-ProRule" id="PRU00122"/>
    </source>
</evidence>
<dbReference type="Gene3D" id="2.60.120.200">
    <property type="match status" value="2"/>
</dbReference>
<proteinExistence type="predicted"/>
<dbReference type="PROSITE" id="PS50025">
    <property type="entry name" value="LAM_G_DOMAIN"/>
    <property type="match status" value="1"/>
</dbReference>
<dbReference type="PANTHER" id="PTHR15036:SF85">
    <property type="entry name" value="SP2353, ISOFORM A"/>
    <property type="match status" value="1"/>
</dbReference>
<organism evidence="3 4">
    <name type="scientific">Ancylostoma duodenale</name>
    <dbReference type="NCBI Taxonomy" id="51022"/>
    <lineage>
        <taxon>Eukaryota</taxon>
        <taxon>Metazoa</taxon>
        <taxon>Ecdysozoa</taxon>
        <taxon>Nematoda</taxon>
        <taxon>Chromadorea</taxon>
        <taxon>Rhabditida</taxon>
        <taxon>Rhabditina</taxon>
        <taxon>Rhabditomorpha</taxon>
        <taxon>Strongyloidea</taxon>
        <taxon>Ancylostomatidae</taxon>
        <taxon>Ancylostomatinae</taxon>
        <taxon>Ancylostoma</taxon>
    </lineage>
</organism>
<keyword evidence="4" id="KW-1185">Reference proteome</keyword>
<dbReference type="CDD" id="cd00110">
    <property type="entry name" value="LamG"/>
    <property type="match status" value="1"/>
</dbReference>
<dbReference type="InterPro" id="IPR050372">
    <property type="entry name" value="Neurexin-related_CASP"/>
</dbReference>
<dbReference type="SMART" id="SM00282">
    <property type="entry name" value="LamG"/>
    <property type="match status" value="1"/>
</dbReference>
<dbReference type="GO" id="GO:0016020">
    <property type="term" value="C:membrane"/>
    <property type="evidence" value="ECO:0007669"/>
    <property type="project" value="UniProtKB-SubCell"/>
</dbReference>
<dbReference type="OrthoDB" id="10011303at2759"/>
<reference evidence="3 4" key="1">
    <citation type="submission" date="2013-12" db="EMBL/GenBank/DDBJ databases">
        <title>Draft genome of the parsitic nematode Ancylostoma duodenale.</title>
        <authorList>
            <person name="Mitreva M."/>
        </authorList>
    </citation>
    <scope>NUCLEOTIDE SEQUENCE [LARGE SCALE GENOMIC DNA]</scope>
    <source>
        <strain evidence="3 4">Zhejiang</strain>
    </source>
</reference>
<evidence type="ECO:0000313" key="3">
    <source>
        <dbReference type="EMBL" id="KIH57709.1"/>
    </source>
</evidence>
<dbReference type="EMBL" id="KN734038">
    <property type="protein sequence ID" value="KIH57709.1"/>
    <property type="molecule type" value="Genomic_DNA"/>
</dbReference>
<name>A0A0C2GFM7_9BILA</name>
<accession>A0A0C2GFM7</accession>
<dbReference type="InterPro" id="IPR013320">
    <property type="entry name" value="ConA-like_dom_sf"/>
</dbReference>
<dbReference type="SUPFAM" id="SSF49899">
    <property type="entry name" value="Concanavalin A-like lectins/glucanases"/>
    <property type="match status" value="2"/>
</dbReference>